<proteinExistence type="predicted"/>
<dbReference type="EMBL" id="BGPR01034889">
    <property type="protein sequence ID" value="GBO09450.1"/>
    <property type="molecule type" value="Genomic_DNA"/>
</dbReference>
<evidence type="ECO:0000256" key="1">
    <source>
        <dbReference type="SAM" id="MobiDB-lite"/>
    </source>
</evidence>
<feature type="region of interest" description="Disordered" evidence="1">
    <location>
        <begin position="1"/>
        <end position="104"/>
    </location>
</feature>
<evidence type="ECO:0000313" key="2">
    <source>
        <dbReference type="EMBL" id="GBO09450.1"/>
    </source>
</evidence>
<evidence type="ECO:0000313" key="3">
    <source>
        <dbReference type="Proteomes" id="UP000499080"/>
    </source>
</evidence>
<protein>
    <submittedName>
        <fullName evidence="2">Uncharacterized protein</fullName>
    </submittedName>
</protein>
<gene>
    <name evidence="2" type="ORF">AVEN_174363_1</name>
</gene>
<organism evidence="2 3">
    <name type="scientific">Araneus ventricosus</name>
    <name type="common">Orbweaver spider</name>
    <name type="synonym">Epeira ventricosa</name>
    <dbReference type="NCBI Taxonomy" id="182803"/>
    <lineage>
        <taxon>Eukaryota</taxon>
        <taxon>Metazoa</taxon>
        <taxon>Ecdysozoa</taxon>
        <taxon>Arthropoda</taxon>
        <taxon>Chelicerata</taxon>
        <taxon>Arachnida</taxon>
        <taxon>Araneae</taxon>
        <taxon>Araneomorphae</taxon>
        <taxon>Entelegynae</taxon>
        <taxon>Araneoidea</taxon>
        <taxon>Araneidae</taxon>
        <taxon>Araneus</taxon>
    </lineage>
</organism>
<dbReference type="AlphaFoldDB" id="A0A4Y2UD23"/>
<name>A0A4Y2UD23_ARAVE</name>
<reference evidence="2 3" key="1">
    <citation type="journal article" date="2019" name="Sci. Rep.">
        <title>Orb-weaving spider Araneus ventricosus genome elucidates the spidroin gene catalogue.</title>
        <authorList>
            <person name="Kono N."/>
            <person name="Nakamura H."/>
            <person name="Ohtoshi R."/>
            <person name="Moran D.A.P."/>
            <person name="Shinohara A."/>
            <person name="Yoshida Y."/>
            <person name="Fujiwara M."/>
            <person name="Mori M."/>
            <person name="Tomita M."/>
            <person name="Arakawa K."/>
        </authorList>
    </citation>
    <scope>NUCLEOTIDE SEQUENCE [LARGE SCALE GENOMIC DNA]</scope>
</reference>
<comment type="caution">
    <text evidence="2">The sequence shown here is derived from an EMBL/GenBank/DDBJ whole genome shotgun (WGS) entry which is preliminary data.</text>
</comment>
<dbReference type="Proteomes" id="UP000499080">
    <property type="component" value="Unassembled WGS sequence"/>
</dbReference>
<accession>A0A4Y2UD23</accession>
<sequence length="104" mass="11982">MSPKKGPEELGSAPTRAKEFIRTRTPEASKKKQDQRTKVAQAMEQDDKISYRKPVVLSGDTPPRNPNRDTEEDWGPRQNQTPYRPKNDVKTQSVVDYRPCKTRI</sequence>
<feature type="compositionally biased region" description="Basic and acidic residues" evidence="1">
    <location>
        <begin position="16"/>
        <end position="37"/>
    </location>
</feature>
<keyword evidence="3" id="KW-1185">Reference proteome</keyword>